<organism evidence="2 3">
    <name type="scientific">Hesseltinella vesiculosa</name>
    <dbReference type="NCBI Taxonomy" id="101127"/>
    <lineage>
        <taxon>Eukaryota</taxon>
        <taxon>Fungi</taxon>
        <taxon>Fungi incertae sedis</taxon>
        <taxon>Mucoromycota</taxon>
        <taxon>Mucoromycotina</taxon>
        <taxon>Mucoromycetes</taxon>
        <taxon>Mucorales</taxon>
        <taxon>Cunninghamellaceae</taxon>
        <taxon>Hesseltinella</taxon>
    </lineage>
</organism>
<feature type="transmembrane region" description="Helical" evidence="1">
    <location>
        <begin position="21"/>
        <end position="40"/>
    </location>
</feature>
<dbReference type="EMBL" id="MCGT01000039">
    <property type="protein sequence ID" value="ORX46108.1"/>
    <property type="molecule type" value="Genomic_DNA"/>
</dbReference>
<feature type="transmembrane region" description="Helical" evidence="1">
    <location>
        <begin position="186"/>
        <end position="205"/>
    </location>
</feature>
<protein>
    <recommendedName>
        <fullName evidence="4">TRP C-terminal domain-containing protein</fullName>
    </recommendedName>
</protein>
<evidence type="ECO:0000313" key="2">
    <source>
        <dbReference type="EMBL" id="ORX46108.1"/>
    </source>
</evidence>
<dbReference type="OrthoDB" id="2448307at2759"/>
<dbReference type="Proteomes" id="UP000242146">
    <property type="component" value="Unassembled WGS sequence"/>
</dbReference>
<keyword evidence="1" id="KW-0472">Membrane</keyword>
<evidence type="ECO:0000256" key="1">
    <source>
        <dbReference type="SAM" id="Phobius"/>
    </source>
</evidence>
<feature type="transmembrane region" description="Helical" evidence="1">
    <location>
        <begin position="239"/>
        <end position="265"/>
    </location>
</feature>
<dbReference type="PANTHER" id="PTHR34391:SF1">
    <property type="entry name" value="UPF0658 GOLGI APPARATUS MEMBRANE PROTEIN C1952.10C-RELATED"/>
    <property type="match status" value="1"/>
</dbReference>
<proteinExistence type="predicted"/>
<name>A0A1X2G689_9FUNG</name>
<dbReference type="AlphaFoldDB" id="A0A1X2G689"/>
<evidence type="ECO:0008006" key="4">
    <source>
        <dbReference type="Google" id="ProtNLM"/>
    </source>
</evidence>
<keyword evidence="1" id="KW-0812">Transmembrane</keyword>
<feature type="transmembrane region" description="Helical" evidence="1">
    <location>
        <begin position="107"/>
        <end position="128"/>
    </location>
</feature>
<reference evidence="2 3" key="1">
    <citation type="submission" date="2016-07" db="EMBL/GenBank/DDBJ databases">
        <title>Pervasive Adenine N6-methylation of Active Genes in Fungi.</title>
        <authorList>
            <consortium name="DOE Joint Genome Institute"/>
            <person name="Mondo S.J."/>
            <person name="Dannebaum R.O."/>
            <person name="Kuo R.C."/>
            <person name="Labutti K."/>
            <person name="Haridas S."/>
            <person name="Kuo A."/>
            <person name="Salamov A."/>
            <person name="Ahrendt S.R."/>
            <person name="Lipzen A."/>
            <person name="Sullivan W."/>
            <person name="Andreopoulos W.B."/>
            <person name="Clum A."/>
            <person name="Lindquist E."/>
            <person name="Daum C."/>
            <person name="Ramamoorthy G.K."/>
            <person name="Gryganskyi A."/>
            <person name="Culley D."/>
            <person name="Magnuson J.K."/>
            <person name="James T.Y."/>
            <person name="O'Malley M.A."/>
            <person name="Stajich J.E."/>
            <person name="Spatafora J.W."/>
            <person name="Visel A."/>
            <person name="Grigoriev I.V."/>
        </authorList>
    </citation>
    <scope>NUCLEOTIDE SEQUENCE [LARGE SCALE GENOMIC DNA]</scope>
    <source>
        <strain evidence="2 3">NRRL 3301</strain>
    </source>
</reference>
<dbReference type="GO" id="GO:0005794">
    <property type="term" value="C:Golgi apparatus"/>
    <property type="evidence" value="ECO:0007669"/>
    <property type="project" value="TreeGrafter"/>
</dbReference>
<feature type="transmembrane region" description="Helical" evidence="1">
    <location>
        <begin position="52"/>
        <end position="73"/>
    </location>
</feature>
<accession>A0A1X2G689</accession>
<feature type="transmembrane region" description="Helical" evidence="1">
    <location>
        <begin position="212"/>
        <end position="233"/>
    </location>
</feature>
<feature type="transmembrane region" description="Helical" evidence="1">
    <location>
        <begin position="85"/>
        <end position="101"/>
    </location>
</feature>
<sequence>MLSAQIQTWPVREAAKVDTKLFRMMYEGTWFIVLEIWRLWLVMDALSHFNTLTVITTAILTFMSVIFGLLAVVETTKFINEQMHFVVASQIPAAFLSISQMSRGFQIALTVILAVLVIPTVYLVYRLYHEYGWRTYKKVGASLALQQMYAQVNAFVLVLKLDSLFQGLNTVFFIAQAATAYHQFRYPPSLAVLVMSVIGFVLIIANESKTQIVSFITIQTVFLGFNLASTVLMSSDDPWYFFILYETGSVLLTVVSIALAIKCLLNFSKGLKSHVQWSLVTGTIIDDGLNKPLDDESLLLDVEEYSDTLEDRQHSLLKAIHRQHQLSRNEMVEQS</sequence>
<keyword evidence="1" id="KW-1133">Transmembrane helix</keyword>
<dbReference type="InterPro" id="IPR040410">
    <property type="entry name" value="UPF0658_Golgi"/>
</dbReference>
<evidence type="ECO:0000313" key="3">
    <source>
        <dbReference type="Proteomes" id="UP000242146"/>
    </source>
</evidence>
<keyword evidence="3" id="KW-1185">Reference proteome</keyword>
<feature type="transmembrane region" description="Helical" evidence="1">
    <location>
        <begin position="149"/>
        <end position="174"/>
    </location>
</feature>
<dbReference type="STRING" id="101127.A0A1X2G689"/>
<comment type="caution">
    <text evidence="2">The sequence shown here is derived from an EMBL/GenBank/DDBJ whole genome shotgun (WGS) entry which is preliminary data.</text>
</comment>
<dbReference type="PANTHER" id="PTHR34391">
    <property type="entry name" value="UPF0658 GOLGI APPARATUS MEMBRANE PROTEIN C1952.10C-RELATED"/>
    <property type="match status" value="1"/>
</dbReference>
<gene>
    <name evidence="2" type="ORF">DM01DRAFT_1377835</name>
</gene>